<dbReference type="Gene3D" id="3.90.1140.10">
    <property type="entry name" value="Cyclic phosphodiesterase"/>
    <property type="match status" value="1"/>
</dbReference>
<feature type="active site" description="Proton donor" evidence="2">
    <location>
        <position position="39"/>
    </location>
</feature>
<dbReference type="EC" id="3.1.4.58" evidence="2"/>
<protein>
    <recommendedName>
        <fullName evidence="2">RNA 2',3'-cyclic phosphodiesterase</fullName>
        <shortName evidence="2">RNA 2',3'-CPDase</shortName>
        <ecNumber evidence="2">3.1.4.58</ecNumber>
    </recommendedName>
</protein>
<feature type="active site" description="Proton acceptor" evidence="2">
    <location>
        <position position="121"/>
    </location>
</feature>
<comment type="similarity">
    <text evidence="2">Belongs to the 2H phosphoesterase superfamily. ThpR family.</text>
</comment>
<dbReference type="Proteomes" id="UP000382040">
    <property type="component" value="Unassembled WGS sequence"/>
</dbReference>
<comment type="function">
    <text evidence="2">Hydrolyzes RNA 2',3'-cyclic phosphodiester to an RNA 2'-phosphomonoester.</text>
</comment>
<feature type="domain" description="Phosphoesterase HXTX" evidence="3">
    <location>
        <begin position="11"/>
        <end position="82"/>
    </location>
</feature>
<dbReference type="AlphaFoldDB" id="A0A5E5BP34"/>
<keyword evidence="1 2" id="KW-0378">Hydrolase</keyword>
<dbReference type="InterPro" id="IPR009097">
    <property type="entry name" value="Cyclic_Pdiesterase"/>
</dbReference>
<gene>
    <name evidence="4" type="ORF">PBR20603_00815</name>
</gene>
<comment type="catalytic activity">
    <reaction evidence="2">
        <text>a 3'-end 2',3'-cyclophospho-ribonucleotide-RNA + H2O = a 3'-end 2'-phospho-ribonucleotide-RNA + H(+)</text>
        <dbReference type="Rhea" id="RHEA:11828"/>
        <dbReference type="Rhea" id="RHEA-COMP:10464"/>
        <dbReference type="Rhea" id="RHEA-COMP:17353"/>
        <dbReference type="ChEBI" id="CHEBI:15377"/>
        <dbReference type="ChEBI" id="CHEBI:15378"/>
        <dbReference type="ChEBI" id="CHEBI:83064"/>
        <dbReference type="ChEBI" id="CHEBI:173113"/>
        <dbReference type="EC" id="3.1.4.58"/>
    </reaction>
</comment>
<dbReference type="SUPFAM" id="SSF55144">
    <property type="entry name" value="LigT-like"/>
    <property type="match status" value="1"/>
</dbReference>
<name>A0A5E5BP34_9BURK</name>
<keyword evidence="4" id="KW-0436">Ligase</keyword>
<dbReference type="NCBIfam" id="TIGR02258">
    <property type="entry name" value="2_5_ligase"/>
    <property type="match status" value="1"/>
</dbReference>
<dbReference type="GO" id="GO:0016874">
    <property type="term" value="F:ligase activity"/>
    <property type="evidence" value="ECO:0007669"/>
    <property type="project" value="UniProtKB-KW"/>
</dbReference>
<accession>A0A5E5BP34</accession>
<dbReference type="PANTHER" id="PTHR35561">
    <property type="entry name" value="RNA 2',3'-CYCLIC PHOSPHODIESTERASE"/>
    <property type="match status" value="1"/>
</dbReference>
<feature type="short sequence motif" description="HXTX 1" evidence="2">
    <location>
        <begin position="39"/>
        <end position="42"/>
    </location>
</feature>
<dbReference type="EMBL" id="CABPST010000001">
    <property type="protein sequence ID" value="VVE86892.1"/>
    <property type="molecule type" value="Genomic_DNA"/>
</dbReference>
<proteinExistence type="inferred from homology"/>
<dbReference type="Pfam" id="PF02834">
    <property type="entry name" value="LigT_PEase"/>
    <property type="match status" value="1"/>
</dbReference>
<keyword evidence="5" id="KW-1185">Reference proteome</keyword>
<dbReference type="InterPro" id="IPR004175">
    <property type="entry name" value="RNA_CPDase"/>
</dbReference>
<organism evidence="4 5">
    <name type="scientific">Pandoraea bronchicola</name>
    <dbReference type="NCBI Taxonomy" id="2508287"/>
    <lineage>
        <taxon>Bacteria</taxon>
        <taxon>Pseudomonadati</taxon>
        <taxon>Pseudomonadota</taxon>
        <taxon>Betaproteobacteria</taxon>
        <taxon>Burkholderiales</taxon>
        <taxon>Burkholderiaceae</taxon>
        <taxon>Pandoraea</taxon>
    </lineage>
</organism>
<evidence type="ECO:0000256" key="1">
    <source>
        <dbReference type="ARBA" id="ARBA00022801"/>
    </source>
</evidence>
<reference evidence="4 5" key="1">
    <citation type="submission" date="2019-08" db="EMBL/GenBank/DDBJ databases">
        <authorList>
            <person name="Peeters C."/>
        </authorList>
    </citation>
    <scope>NUCLEOTIDE SEQUENCE [LARGE SCALE GENOMIC DNA]</scope>
    <source>
        <strain evidence="4 5">LMG 20603</strain>
    </source>
</reference>
<dbReference type="GO" id="GO:0004113">
    <property type="term" value="F:2',3'-cyclic-nucleotide 3'-phosphodiesterase activity"/>
    <property type="evidence" value="ECO:0007669"/>
    <property type="project" value="InterPro"/>
</dbReference>
<evidence type="ECO:0000313" key="4">
    <source>
        <dbReference type="EMBL" id="VVE86892.1"/>
    </source>
</evidence>
<evidence type="ECO:0000313" key="5">
    <source>
        <dbReference type="Proteomes" id="UP000382040"/>
    </source>
</evidence>
<sequence length="194" mass="21515">MRLFLALWPGPGVREQLHTWAVSAHAECGGRVLRAQTLHLTLAFLDEVDPARLPVLLALMQRTPLAPLTLTFDHLGYWSDRKIVWAGAPSVPDGLIATRDTLLSQWCATGARVVTQSFRPHVTLLRHARRAPSDPHPRPLIWHCDGYVLVHSVRTPRGPHYRVLAEHHGGQHDGIFSTSTEKSAIATTQYGIVG</sequence>
<dbReference type="GO" id="GO:0008664">
    <property type="term" value="F:RNA 2',3'-cyclic 3'-phosphodiesterase activity"/>
    <property type="evidence" value="ECO:0007669"/>
    <property type="project" value="UniProtKB-EC"/>
</dbReference>
<dbReference type="HAMAP" id="MF_01940">
    <property type="entry name" value="RNA_CPDase"/>
    <property type="match status" value="1"/>
</dbReference>
<feature type="short sequence motif" description="HXTX 2" evidence="2">
    <location>
        <begin position="121"/>
        <end position="124"/>
    </location>
</feature>
<evidence type="ECO:0000256" key="2">
    <source>
        <dbReference type="HAMAP-Rule" id="MF_01940"/>
    </source>
</evidence>
<dbReference type="InterPro" id="IPR014051">
    <property type="entry name" value="Phosphoesterase_HXTX"/>
</dbReference>
<evidence type="ECO:0000259" key="3">
    <source>
        <dbReference type="Pfam" id="PF02834"/>
    </source>
</evidence>
<dbReference type="PANTHER" id="PTHR35561:SF1">
    <property type="entry name" value="RNA 2',3'-CYCLIC PHOSPHODIESTERASE"/>
    <property type="match status" value="1"/>
</dbReference>
<dbReference type="RefSeq" id="WP_174977765.1">
    <property type="nucleotide sequence ID" value="NZ_CABPST010000001.1"/>
</dbReference>